<keyword evidence="3" id="KW-1185">Reference proteome</keyword>
<dbReference type="Pfam" id="PF24758">
    <property type="entry name" value="LRR_At5g56370"/>
    <property type="match status" value="1"/>
</dbReference>
<evidence type="ECO:0000259" key="1">
    <source>
        <dbReference type="PROSITE" id="PS50181"/>
    </source>
</evidence>
<dbReference type="InterPro" id="IPR055411">
    <property type="entry name" value="LRR_FXL15/At3g58940/PEG3-like"/>
</dbReference>
<dbReference type="InterPro" id="IPR036047">
    <property type="entry name" value="F-box-like_dom_sf"/>
</dbReference>
<dbReference type="CDD" id="cd22160">
    <property type="entry name" value="F-box_AtFBL13-like"/>
    <property type="match status" value="1"/>
</dbReference>
<protein>
    <recommendedName>
        <fullName evidence="1">F-box domain-containing protein</fullName>
    </recommendedName>
</protein>
<dbReference type="STRING" id="81985.R0HLJ8"/>
<sequence length="436" mass="50796">MEQKGKIGGEDMRNVDVVNEDRISELPEDLLLHILSSLPTEDAIATSVLSKRWRSLWKLVPNLEFDSEYHRDFSENVCRSLNLHGALFLESLHLMIRYWREASESDIAMCIGIAFEHHLRKLVLDYDFRKQGLDIFPSSVLCTLNNRLEILELSGSMILDLPSPACFKSLRELYLYYIHFENDKSVRNLLCGCPSLEDLIMHRCGNVKTFTVAVPSLQRLTINDRYTGRDGRGYVINAPSLKYLNLEGICTREFFLIENAPELVEAKIGVYSETTNENILETLTSIKYPTGKNFYQLLYLEMCTNEPKERWNLLSLMLDSSPKLQILKLFDLYHYYLRKDSPSGWEWNKPKCVPECLLFHLETFMWTGYEWHREDEREVATYILKNARHLKKATLSTKPIRPTALKKLERRREMLNDLANVVRASHSCHLVCETDD</sequence>
<dbReference type="SUPFAM" id="SSF52047">
    <property type="entry name" value="RNI-like"/>
    <property type="match status" value="1"/>
</dbReference>
<dbReference type="Proteomes" id="UP000029121">
    <property type="component" value="Unassembled WGS sequence"/>
</dbReference>
<evidence type="ECO:0000313" key="3">
    <source>
        <dbReference type="Proteomes" id="UP000029121"/>
    </source>
</evidence>
<name>R0HLJ8_9BRAS</name>
<dbReference type="InterPro" id="IPR006566">
    <property type="entry name" value="FBD"/>
</dbReference>
<dbReference type="Pfam" id="PF00646">
    <property type="entry name" value="F-box"/>
    <property type="match status" value="1"/>
</dbReference>
<gene>
    <name evidence="2" type="ORF">CARUB_v10019522mg</name>
</gene>
<dbReference type="SMART" id="SM00256">
    <property type="entry name" value="FBOX"/>
    <property type="match status" value="1"/>
</dbReference>
<dbReference type="Pfam" id="PF08387">
    <property type="entry name" value="FBD"/>
    <property type="match status" value="1"/>
</dbReference>
<reference evidence="3" key="1">
    <citation type="journal article" date="2013" name="Nat. Genet.">
        <title>The Capsella rubella genome and the genomic consequences of rapid mating system evolution.</title>
        <authorList>
            <person name="Slotte T."/>
            <person name="Hazzouri K.M."/>
            <person name="Agren J.A."/>
            <person name="Koenig D."/>
            <person name="Maumus F."/>
            <person name="Guo Y.L."/>
            <person name="Steige K."/>
            <person name="Platts A.E."/>
            <person name="Escobar J.S."/>
            <person name="Newman L.K."/>
            <person name="Wang W."/>
            <person name="Mandakova T."/>
            <person name="Vello E."/>
            <person name="Smith L.M."/>
            <person name="Henz S.R."/>
            <person name="Steffen J."/>
            <person name="Takuno S."/>
            <person name="Brandvain Y."/>
            <person name="Coop G."/>
            <person name="Andolfatto P."/>
            <person name="Hu T.T."/>
            <person name="Blanchette M."/>
            <person name="Clark R.M."/>
            <person name="Quesneville H."/>
            <person name="Nordborg M."/>
            <person name="Gaut B.S."/>
            <person name="Lysak M.A."/>
            <person name="Jenkins J."/>
            <person name="Grimwood J."/>
            <person name="Chapman J."/>
            <person name="Prochnik S."/>
            <person name="Shu S."/>
            <person name="Rokhsar D."/>
            <person name="Schmutz J."/>
            <person name="Weigel D."/>
            <person name="Wright S.I."/>
        </authorList>
    </citation>
    <scope>NUCLEOTIDE SEQUENCE [LARGE SCALE GENOMIC DNA]</scope>
    <source>
        <strain evidence="3">cv. Monte Gargano</strain>
    </source>
</reference>
<dbReference type="SMART" id="SM00579">
    <property type="entry name" value="FBD"/>
    <property type="match status" value="1"/>
</dbReference>
<evidence type="ECO:0000313" key="2">
    <source>
        <dbReference type="EMBL" id="EOA26100.1"/>
    </source>
</evidence>
<dbReference type="SUPFAM" id="SSF81383">
    <property type="entry name" value="F-box domain"/>
    <property type="match status" value="1"/>
</dbReference>
<dbReference type="PANTHER" id="PTHR31900">
    <property type="entry name" value="F-BOX/RNI SUPERFAMILY PROTEIN-RELATED"/>
    <property type="match status" value="1"/>
</dbReference>
<dbReference type="InterPro" id="IPR050232">
    <property type="entry name" value="FBL13/AtMIF1-like"/>
</dbReference>
<organism evidence="2 3">
    <name type="scientific">Capsella rubella</name>
    <dbReference type="NCBI Taxonomy" id="81985"/>
    <lineage>
        <taxon>Eukaryota</taxon>
        <taxon>Viridiplantae</taxon>
        <taxon>Streptophyta</taxon>
        <taxon>Embryophyta</taxon>
        <taxon>Tracheophyta</taxon>
        <taxon>Spermatophyta</taxon>
        <taxon>Magnoliopsida</taxon>
        <taxon>eudicotyledons</taxon>
        <taxon>Gunneridae</taxon>
        <taxon>Pentapetalae</taxon>
        <taxon>rosids</taxon>
        <taxon>malvids</taxon>
        <taxon>Brassicales</taxon>
        <taxon>Brassicaceae</taxon>
        <taxon>Camelineae</taxon>
        <taxon>Capsella</taxon>
    </lineage>
</organism>
<dbReference type="InterPro" id="IPR032675">
    <property type="entry name" value="LRR_dom_sf"/>
</dbReference>
<dbReference type="Gene3D" id="3.80.10.10">
    <property type="entry name" value="Ribonuclease Inhibitor"/>
    <property type="match status" value="1"/>
</dbReference>
<feature type="non-terminal residue" evidence="2">
    <location>
        <position position="436"/>
    </location>
</feature>
<dbReference type="AlphaFoldDB" id="R0HLJ8"/>
<proteinExistence type="predicted"/>
<feature type="domain" description="F-box" evidence="1">
    <location>
        <begin position="20"/>
        <end position="72"/>
    </location>
</feature>
<dbReference type="PANTHER" id="PTHR31900:SF34">
    <property type="entry name" value="EMB|CAB62440.1-RELATED"/>
    <property type="match status" value="1"/>
</dbReference>
<dbReference type="PROSITE" id="PS50181">
    <property type="entry name" value="FBOX"/>
    <property type="match status" value="1"/>
</dbReference>
<dbReference type="InterPro" id="IPR001810">
    <property type="entry name" value="F-box_dom"/>
</dbReference>
<dbReference type="InterPro" id="IPR053781">
    <property type="entry name" value="F-box_AtFBL13-like"/>
</dbReference>
<dbReference type="EMBL" id="KB870809">
    <property type="protein sequence ID" value="EOA26100.1"/>
    <property type="molecule type" value="Genomic_DNA"/>
</dbReference>
<dbReference type="Gene3D" id="1.20.1280.50">
    <property type="match status" value="1"/>
</dbReference>
<accession>R0HLJ8</accession>